<dbReference type="GO" id="GO:0070941">
    <property type="term" value="P:eisosome assembly"/>
    <property type="evidence" value="ECO:0007669"/>
    <property type="project" value="TreeGrafter"/>
</dbReference>
<dbReference type="GO" id="GO:0008289">
    <property type="term" value="F:lipid binding"/>
    <property type="evidence" value="ECO:0007669"/>
    <property type="project" value="TreeGrafter"/>
</dbReference>
<gene>
    <name evidence="2" type="ORF">BDV98DRAFT_600547</name>
</gene>
<feature type="compositionally biased region" description="Basic and acidic residues" evidence="1">
    <location>
        <begin position="499"/>
        <end position="512"/>
    </location>
</feature>
<dbReference type="GO" id="GO:0036286">
    <property type="term" value="C:eisosome filament"/>
    <property type="evidence" value="ECO:0007669"/>
    <property type="project" value="TreeGrafter"/>
</dbReference>
<evidence type="ECO:0000313" key="2">
    <source>
        <dbReference type="EMBL" id="TFL06512.1"/>
    </source>
</evidence>
<dbReference type="Proteomes" id="UP000305067">
    <property type="component" value="Unassembled WGS sequence"/>
</dbReference>
<dbReference type="AlphaFoldDB" id="A0A5C3QX76"/>
<dbReference type="PANTHER" id="PTHR31962">
    <property type="entry name" value="SPHINGOLIPID LONG CHAIN BASE-RESPONSIVE PROTEIN PIL1"/>
    <property type="match status" value="1"/>
</dbReference>
<feature type="compositionally biased region" description="Basic and acidic residues" evidence="1">
    <location>
        <begin position="527"/>
        <end position="547"/>
    </location>
</feature>
<keyword evidence="3" id="KW-1185">Reference proteome</keyword>
<dbReference type="InterPro" id="IPR028245">
    <property type="entry name" value="PIL1/LSP1"/>
</dbReference>
<dbReference type="Gene3D" id="1.20.1270.60">
    <property type="entry name" value="Arfaptin homology (AH) domain/BAR domain"/>
    <property type="match status" value="1"/>
</dbReference>
<feature type="region of interest" description="Disordered" evidence="1">
    <location>
        <begin position="292"/>
        <end position="571"/>
    </location>
</feature>
<dbReference type="EMBL" id="ML178815">
    <property type="protein sequence ID" value="TFL06512.1"/>
    <property type="molecule type" value="Genomic_DNA"/>
</dbReference>
<feature type="compositionally biased region" description="Polar residues" evidence="1">
    <location>
        <begin position="30"/>
        <end position="53"/>
    </location>
</feature>
<dbReference type="InterPro" id="IPR027267">
    <property type="entry name" value="AH/BAR_dom_sf"/>
</dbReference>
<name>A0A5C3QX76_9AGAR</name>
<evidence type="ECO:0000313" key="3">
    <source>
        <dbReference type="Proteomes" id="UP000305067"/>
    </source>
</evidence>
<sequence>MPVPGFLTSFADKAQSALQASPLAAHLPQSSNNRAGSPDNSGQPPANQSAAQGGNRNLALESIQHQLRAFGQNYGTTSPTQKCLTAAKGVVLDVDSLSRDMKAHSKELYTWGQDSTESQNTEDIRDVSDRLAYFNFVSGTLSSTLATRLDASRAPFKALRDAEVALTPRRTARASLQAQILKTEHDQKRGFEERTRELTEQLRKAEADDVPQEREIELLKRKGLRESERQKWQAIREYAEKLVLIAQAADLVIDAIPTLPPAQQSPYAGSTATGAARASLQRALDNYKTGHINLNHQPSGANLDRSDTMSFGESHAEELSNIDTTRPGVPLTPPASGHPAVGGHSQYPSGGMQQQNPFVDGGMHQQSSFPAAGLHQQNSPPPINPTSLNNSPAPIPTAMPQPHEPSVTSPVPVGSPHDSGSNMHPGITPTVAETGVPVSGGPGPASGSLHDVRAASDNAGPRSEGQPGNFPASPAFGQTGAAGGVAGAGAVPLFEGAEDEKKRLARDDRERILASGGTVPGQPTGAPKHESAQEEKDRLAREDRERILAGNSANPDTTKRENEDLPPYQEM</sequence>
<proteinExistence type="predicted"/>
<evidence type="ECO:0000256" key="1">
    <source>
        <dbReference type="SAM" id="MobiDB-lite"/>
    </source>
</evidence>
<feature type="compositionally biased region" description="Low complexity" evidence="1">
    <location>
        <begin position="405"/>
        <end position="416"/>
    </location>
</feature>
<dbReference type="PANTHER" id="PTHR31962:SF1">
    <property type="entry name" value="SPHINGOLIPID LONG CHAIN BASE-RESPONSIVE PROTEIN PIL1"/>
    <property type="match status" value="1"/>
</dbReference>
<feature type="compositionally biased region" description="Polar residues" evidence="1">
    <location>
        <begin position="346"/>
        <end position="357"/>
    </location>
</feature>
<dbReference type="Pfam" id="PF13805">
    <property type="entry name" value="Pil1"/>
    <property type="match status" value="1"/>
</dbReference>
<dbReference type="GO" id="GO:0006897">
    <property type="term" value="P:endocytosis"/>
    <property type="evidence" value="ECO:0007669"/>
    <property type="project" value="TreeGrafter"/>
</dbReference>
<feature type="region of interest" description="Disordered" evidence="1">
    <location>
        <begin position="17"/>
        <end position="53"/>
    </location>
</feature>
<organism evidence="2 3">
    <name type="scientific">Pterulicium gracile</name>
    <dbReference type="NCBI Taxonomy" id="1884261"/>
    <lineage>
        <taxon>Eukaryota</taxon>
        <taxon>Fungi</taxon>
        <taxon>Dikarya</taxon>
        <taxon>Basidiomycota</taxon>
        <taxon>Agaricomycotina</taxon>
        <taxon>Agaricomycetes</taxon>
        <taxon>Agaricomycetidae</taxon>
        <taxon>Agaricales</taxon>
        <taxon>Pleurotineae</taxon>
        <taxon>Pterulaceae</taxon>
        <taxon>Pterulicium</taxon>
    </lineage>
</organism>
<protein>
    <submittedName>
        <fullName evidence="2">Eisosome component PIL1-domain-containing protein</fullName>
    </submittedName>
</protein>
<dbReference type="GO" id="GO:0005886">
    <property type="term" value="C:plasma membrane"/>
    <property type="evidence" value="ECO:0007669"/>
    <property type="project" value="TreeGrafter"/>
</dbReference>
<reference evidence="2 3" key="1">
    <citation type="journal article" date="2019" name="Nat. Ecol. Evol.">
        <title>Megaphylogeny resolves global patterns of mushroom evolution.</title>
        <authorList>
            <person name="Varga T."/>
            <person name="Krizsan K."/>
            <person name="Foldi C."/>
            <person name="Dima B."/>
            <person name="Sanchez-Garcia M."/>
            <person name="Sanchez-Ramirez S."/>
            <person name="Szollosi G.J."/>
            <person name="Szarkandi J.G."/>
            <person name="Papp V."/>
            <person name="Albert L."/>
            <person name="Andreopoulos W."/>
            <person name="Angelini C."/>
            <person name="Antonin V."/>
            <person name="Barry K.W."/>
            <person name="Bougher N.L."/>
            <person name="Buchanan P."/>
            <person name="Buyck B."/>
            <person name="Bense V."/>
            <person name="Catcheside P."/>
            <person name="Chovatia M."/>
            <person name="Cooper J."/>
            <person name="Damon W."/>
            <person name="Desjardin D."/>
            <person name="Finy P."/>
            <person name="Geml J."/>
            <person name="Haridas S."/>
            <person name="Hughes K."/>
            <person name="Justo A."/>
            <person name="Karasinski D."/>
            <person name="Kautmanova I."/>
            <person name="Kiss B."/>
            <person name="Kocsube S."/>
            <person name="Kotiranta H."/>
            <person name="LaButti K.M."/>
            <person name="Lechner B.E."/>
            <person name="Liimatainen K."/>
            <person name="Lipzen A."/>
            <person name="Lukacs Z."/>
            <person name="Mihaltcheva S."/>
            <person name="Morgado L.N."/>
            <person name="Niskanen T."/>
            <person name="Noordeloos M.E."/>
            <person name="Ohm R.A."/>
            <person name="Ortiz-Santana B."/>
            <person name="Ovrebo C."/>
            <person name="Racz N."/>
            <person name="Riley R."/>
            <person name="Savchenko A."/>
            <person name="Shiryaev A."/>
            <person name="Soop K."/>
            <person name="Spirin V."/>
            <person name="Szebenyi C."/>
            <person name="Tomsovsky M."/>
            <person name="Tulloss R.E."/>
            <person name="Uehling J."/>
            <person name="Grigoriev I.V."/>
            <person name="Vagvolgyi C."/>
            <person name="Papp T."/>
            <person name="Martin F.M."/>
            <person name="Miettinen O."/>
            <person name="Hibbett D.S."/>
            <person name="Nagy L.G."/>
        </authorList>
    </citation>
    <scope>NUCLEOTIDE SEQUENCE [LARGE SCALE GENOMIC DNA]</scope>
    <source>
        <strain evidence="2 3">CBS 309.79</strain>
    </source>
</reference>
<feature type="compositionally biased region" description="Pro residues" evidence="1">
    <location>
        <begin position="393"/>
        <end position="403"/>
    </location>
</feature>
<dbReference type="STRING" id="1884261.A0A5C3QX76"/>
<dbReference type="OrthoDB" id="5599269at2759"/>
<feature type="compositionally biased region" description="Low complexity" evidence="1">
    <location>
        <begin position="17"/>
        <end position="29"/>
    </location>
</feature>
<accession>A0A5C3QX76</accession>